<accession>A0A0F8Z0Z8</accession>
<reference evidence="2" key="1">
    <citation type="journal article" date="2015" name="Nature">
        <title>Complex archaea that bridge the gap between prokaryotes and eukaryotes.</title>
        <authorList>
            <person name="Spang A."/>
            <person name="Saw J.H."/>
            <person name="Jorgensen S.L."/>
            <person name="Zaremba-Niedzwiedzka K."/>
            <person name="Martijn J."/>
            <person name="Lind A.E."/>
            <person name="van Eijk R."/>
            <person name="Schleper C."/>
            <person name="Guy L."/>
            <person name="Ettema T.J."/>
        </authorList>
    </citation>
    <scope>NUCLEOTIDE SEQUENCE</scope>
</reference>
<proteinExistence type="predicted"/>
<organism evidence="2">
    <name type="scientific">marine sediment metagenome</name>
    <dbReference type="NCBI Taxonomy" id="412755"/>
    <lineage>
        <taxon>unclassified sequences</taxon>
        <taxon>metagenomes</taxon>
        <taxon>ecological metagenomes</taxon>
    </lineage>
</organism>
<feature type="non-terminal residue" evidence="2">
    <location>
        <position position="1"/>
    </location>
</feature>
<evidence type="ECO:0000313" key="2">
    <source>
        <dbReference type="EMBL" id="KKK79780.1"/>
    </source>
</evidence>
<evidence type="ECO:0000256" key="1">
    <source>
        <dbReference type="SAM" id="MobiDB-lite"/>
    </source>
</evidence>
<gene>
    <name evidence="2" type="ORF">LCGC14_2830080</name>
</gene>
<sequence>KEIGVEDCPECSRDSEELPANVDK</sequence>
<protein>
    <submittedName>
        <fullName evidence="2">Uncharacterized protein</fullName>
    </submittedName>
</protein>
<dbReference type="AlphaFoldDB" id="A0A0F8Z0Z8"/>
<dbReference type="EMBL" id="LAZR01053870">
    <property type="protein sequence ID" value="KKK79780.1"/>
    <property type="molecule type" value="Genomic_DNA"/>
</dbReference>
<comment type="caution">
    <text evidence="2">The sequence shown here is derived from an EMBL/GenBank/DDBJ whole genome shotgun (WGS) entry which is preliminary data.</text>
</comment>
<name>A0A0F8Z0Z8_9ZZZZ</name>
<feature type="region of interest" description="Disordered" evidence="1">
    <location>
        <begin position="1"/>
        <end position="24"/>
    </location>
</feature>